<evidence type="ECO:0000256" key="4">
    <source>
        <dbReference type="SAM" id="MobiDB-lite"/>
    </source>
</evidence>
<evidence type="ECO:0008006" key="10">
    <source>
        <dbReference type="Google" id="ProtNLM"/>
    </source>
</evidence>
<dbReference type="EMBL" id="KL363260">
    <property type="protein sequence ID" value="KFD50002.1"/>
    <property type="molecule type" value="Genomic_DNA"/>
</dbReference>
<dbReference type="InterPro" id="IPR032817">
    <property type="entry name" value="Mon2_C"/>
</dbReference>
<feature type="domain" description="Mon2 C-terminal" evidence="6">
    <location>
        <begin position="1084"/>
        <end position="1310"/>
    </location>
</feature>
<dbReference type="GO" id="GO:0006886">
    <property type="term" value="P:intracellular protein transport"/>
    <property type="evidence" value="ECO:0007669"/>
    <property type="project" value="InterPro"/>
</dbReference>
<feature type="domain" description="Mon2/Sec7/BIG1-like dimerisation and cyclophilin-binding" evidence="7">
    <location>
        <begin position="237"/>
        <end position="411"/>
    </location>
</feature>
<dbReference type="InterPro" id="IPR032691">
    <property type="entry name" value="Mon2/Sec7/BIG1-like_HUS"/>
</dbReference>
<evidence type="ECO:0000256" key="3">
    <source>
        <dbReference type="ARBA" id="ARBA00022927"/>
    </source>
</evidence>
<evidence type="ECO:0000313" key="8">
    <source>
        <dbReference type="EMBL" id="KFD50002.1"/>
    </source>
</evidence>
<dbReference type="Pfam" id="PF03643">
    <property type="entry name" value="Vps26"/>
    <property type="match status" value="1"/>
</dbReference>
<organism evidence="8 9">
    <name type="scientific">Trichuris suis</name>
    <name type="common">pig whipworm</name>
    <dbReference type="NCBI Taxonomy" id="68888"/>
    <lineage>
        <taxon>Eukaryota</taxon>
        <taxon>Metazoa</taxon>
        <taxon>Ecdysozoa</taxon>
        <taxon>Nematoda</taxon>
        <taxon>Enoplea</taxon>
        <taxon>Dorylaimia</taxon>
        <taxon>Trichinellida</taxon>
        <taxon>Trichuridae</taxon>
        <taxon>Trichuris</taxon>
    </lineage>
</organism>
<keyword evidence="2" id="KW-0813">Transport</keyword>
<dbReference type="InterPro" id="IPR032629">
    <property type="entry name" value="DCB_dom"/>
</dbReference>
<protein>
    <recommendedName>
        <fullName evidence="10">Protein MON2-like protein</fullName>
    </recommendedName>
</protein>
<sequence length="1896" mass="211674">MDLVVHTLSKYPEADSNIKMEVGIEDCLHIEFEYNRSKYHLKDVIVGKIYFLLVRIKIKFMEIAIIKRETIGTGTSVFHENETVAKYEIMDGAPVKGESIPIRLFLSGYDLTPTMREIHKRFSVRYFLNLVLVDEEERRYFKQQEITLWRKAEKIARRGMQPPAANLSFAKVEPMLSSAPANVEQAPPCQQQQPCLDGESTSPKSEENSECSSSINGSKNEEMFAMAETDQGNVTAVKRFIDNLSTDLYTLCNEGKKKFPQIREAAEIALVKVRNVNSEKMQQATAAMSALIDLSSELVTPFTMGCDSRLPRVVQISLSAIQRFVTNSCVNDESAKSIVNCLWSLASAEVEELKVLQTVALLVSANDKIHGANLAKCLVICFRLNFAKDSTVINTASATVRQLVSQVFERARRANEQSSIPSVQHADGNQSRALQNLPSFFSDAVMLFQDLCRLVNTESPVWLLGIVEMTRTLGLDLIELLLSQNQCLFCKRPEFIFLLKESMCPLMIKMFALNMKSPSAELRLHSGGILGGNALAESGVEKPYFPITVRLMRLVNILQHSYSSVLITECEIFLSLLIKFLDSDKLDWQRALSLEVVEKVVSEPELLQTFCVAFDMKSSSAKVIEELMNAVNVFTLSIFDEASKTSQRDESTGAFNDSASVAPGFLYHGVALPLVVLPTHKIPKSKYMDLVEKGEPPTVPFGYFLTVAYDITCATVKSLERISAETNEDLALLKRMLDACWKAVLSSVNVMLEASNNEDITETLLKLQISMLSLACKAGNDDMRSTCISFICQAVVPTEVNQTSAVVPPPFPTTLTPKNLQAGRALLSVVFNYGPFFGDSWFSVFQTLQRFLSALRLKPMITDSDTVSIVHDLSPGQSATFPVSFVSEIPSIVQMLSDVTACSSTYNDQCLLVVLRALCDLSKETLRSAASVNKDVQFFAIWQLVELTVLNLRRLDSFWQLVSPIVLGLCSHCSSSLRVWGSFAFSRILRTAVGMDGILDDAVLRKSIMKLLADLTDVPYEEVHMKQLDCVLYLLRTKDRSIHPELWPSILKIIGSSTSNSHAVDTNESTVRLAFQALKLVGADFLSQLDGACLQQFMLTDAQFGSQIKDLNISLSAVGNLWTVGDFLYRNPPNRANKLGVKDESSVDQLLLCLYHCLSNLCIDPRPPVRKSACQTLLSTVMSHGVLLQASSWRNVFWEVLFPLLHKVMNHCFSASTTKVAASCSDGGEMLMHHSRDTESKQWAETCVLTSLGVVKVLCSKAALLNDLSHTDFMLAFCMQICFLEELANGGNAEVSVGALKSFQDLLQSKELLELCRTVTPLNRDAQCSEKLMHMMIAPFREKIAPLAFSSSYENGFGILWQSWLRISSTSLDDRHILGQSLLTNACSVRDKNVANFVNCLLSLFLSLFPEVYRFVLVEDVPCLMKFMRVAVVIPIVTDSMPFMIANSPELSVTHQAVLHCLDLFFCKVARKVEYLRPALPLVFDVLLEFFEFAYKPPECCNIAATCPKSGAKGTSRAGPGLSDMLSLFAERSLEMLVNFYSETALFPEVIDAAIARRIFKQLAIPLKLKRQCSSKNTWKCCVTAFLSVARVTLAACREKPNDSHLETSWPEVLQCIDNFLFTKNESKSLSLPLYDEKQRLELMECEVVDLIRCEILPSAKYLPADFVSAIMDLLYRGCIDGHDLTICSGNGLDERKNLELSNACFKTLLQASVRKPDLVEQCKNAEISEGPTALKALMKRCREVVANYPTDERLAAGQPLPDYRTAELVQVFSTIVTMVETLRQQDECTYVRNMLEQLSEIYPLLVDCVKCKREEVKRALVPCLKAFQIFIKPIAQSAGGHLVTNWCPRGPHRSTCLIHSLWPPFSGDAMLDDRTFALVVFDRKRDVRASFAHFP</sequence>
<evidence type="ECO:0000256" key="2">
    <source>
        <dbReference type="ARBA" id="ARBA00022448"/>
    </source>
</evidence>
<dbReference type="InterPro" id="IPR014752">
    <property type="entry name" value="Arrestin-like_C"/>
</dbReference>
<evidence type="ECO:0000259" key="5">
    <source>
        <dbReference type="Pfam" id="PF12783"/>
    </source>
</evidence>
<dbReference type="Gene3D" id="2.60.40.640">
    <property type="match status" value="1"/>
</dbReference>
<dbReference type="Proteomes" id="UP000030764">
    <property type="component" value="Unassembled WGS sequence"/>
</dbReference>
<dbReference type="Pfam" id="PF16213">
    <property type="entry name" value="DCB"/>
    <property type="match status" value="1"/>
</dbReference>
<reference evidence="8 9" key="1">
    <citation type="journal article" date="2014" name="Nat. Genet.">
        <title>Genome and transcriptome of the porcine whipworm Trichuris suis.</title>
        <authorList>
            <person name="Jex A.R."/>
            <person name="Nejsum P."/>
            <person name="Schwarz E.M."/>
            <person name="Hu L."/>
            <person name="Young N.D."/>
            <person name="Hall R.S."/>
            <person name="Korhonen P.K."/>
            <person name="Liao S."/>
            <person name="Thamsborg S."/>
            <person name="Xia J."/>
            <person name="Xu P."/>
            <person name="Wang S."/>
            <person name="Scheerlinck J.P."/>
            <person name="Hofmann A."/>
            <person name="Sternberg P.W."/>
            <person name="Wang J."/>
            <person name="Gasser R.B."/>
        </authorList>
    </citation>
    <scope>NUCLEOTIDE SEQUENCE [LARGE SCALE GENOMIC DNA]</scope>
    <source>
        <strain evidence="8">DCEP-RM93M</strain>
    </source>
</reference>
<dbReference type="Pfam" id="PF12783">
    <property type="entry name" value="Sec7-like_HUS"/>
    <property type="match status" value="1"/>
</dbReference>
<dbReference type="InterPro" id="IPR028934">
    <property type="entry name" value="Vps26-related"/>
</dbReference>
<accession>A0A085LYF6</accession>
<dbReference type="InterPro" id="IPR016024">
    <property type="entry name" value="ARM-type_fold"/>
</dbReference>
<evidence type="ECO:0000259" key="6">
    <source>
        <dbReference type="Pfam" id="PF16206"/>
    </source>
</evidence>
<dbReference type="Pfam" id="PF16206">
    <property type="entry name" value="Mon2_C"/>
    <property type="match status" value="2"/>
</dbReference>
<evidence type="ECO:0000256" key="1">
    <source>
        <dbReference type="ARBA" id="ARBA00009100"/>
    </source>
</evidence>
<keyword evidence="3" id="KW-0653">Protein transport</keyword>
<keyword evidence="9" id="KW-1185">Reference proteome</keyword>
<proteinExistence type="inferred from homology"/>
<feature type="region of interest" description="Disordered" evidence="4">
    <location>
        <begin position="180"/>
        <end position="217"/>
    </location>
</feature>
<name>A0A085LYF6_9BILA</name>
<evidence type="ECO:0000313" key="9">
    <source>
        <dbReference type="Proteomes" id="UP000030764"/>
    </source>
</evidence>
<feature type="domain" description="Mon2/Sec7/BIG1-like HUS" evidence="5">
    <location>
        <begin position="442"/>
        <end position="623"/>
    </location>
</feature>
<dbReference type="FunFam" id="2.60.40.640:FF:000002">
    <property type="entry name" value="Vacuolar protein sorting-associated protein 26A"/>
    <property type="match status" value="1"/>
</dbReference>
<dbReference type="SUPFAM" id="SSF48371">
    <property type="entry name" value="ARM repeat"/>
    <property type="match status" value="2"/>
</dbReference>
<dbReference type="PANTHER" id="PTHR12233">
    <property type="entry name" value="VACUOLAR PROTEIN SORTING 26 RELATED"/>
    <property type="match status" value="1"/>
</dbReference>
<feature type="domain" description="Mon2 C-terminal" evidence="6">
    <location>
        <begin position="1357"/>
        <end position="1833"/>
    </location>
</feature>
<gene>
    <name evidence="8" type="ORF">M513_09095</name>
</gene>
<comment type="similarity">
    <text evidence="1">Belongs to the VPS26 family.</text>
</comment>
<evidence type="ECO:0000259" key="7">
    <source>
        <dbReference type="Pfam" id="PF16213"/>
    </source>
</evidence>
<feature type="compositionally biased region" description="Low complexity" evidence="4">
    <location>
        <begin position="185"/>
        <end position="195"/>
    </location>
</feature>